<evidence type="ECO:0000256" key="1">
    <source>
        <dbReference type="SAM" id="Phobius"/>
    </source>
</evidence>
<feature type="transmembrane region" description="Helical" evidence="1">
    <location>
        <begin position="5"/>
        <end position="21"/>
    </location>
</feature>
<feature type="transmembrane region" description="Helical" evidence="1">
    <location>
        <begin position="27"/>
        <end position="50"/>
    </location>
</feature>
<evidence type="ECO:0000259" key="2">
    <source>
        <dbReference type="Pfam" id="PF13038"/>
    </source>
</evidence>
<name>A0A2P2BMJ6_9FIRM</name>
<keyword evidence="4" id="KW-1185">Reference proteome</keyword>
<reference evidence="3 4" key="1">
    <citation type="submission" date="2014-09" db="EMBL/GenBank/DDBJ databases">
        <authorList>
            <person name="Hornung B.V."/>
        </authorList>
    </citation>
    <scope>NUCLEOTIDE SEQUENCE [LARGE SCALE GENOMIC DNA]</scope>
    <source>
        <strain evidence="3 4">FRIFI</strain>
    </source>
</reference>
<evidence type="ECO:0000313" key="3">
    <source>
        <dbReference type="EMBL" id="CEI71640.1"/>
    </source>
</evidence>
<keyword evidence="1" id="KW-0812">Transmembrane</keyword>
<dbReference type="AlphaFoldDB" id="A0A2P2BMJ6"/>
<evidence type="ECO:0000313" key="4">
    <source>
        <dbReference type="Proteomes" id="UP000245695"/>
    </source>
</evidence>
<dbReference type="InterPro" id="IPR025007">
    <property type="entry name" value="DUF3899"/>
</dbReference>
<dbReference type="RefSeq" id="WP_092922293.1">
    <property type="nucleotide sequence ID" value="NZ_FJTZ01000011.1"/>
</dbReference>
<dbReference type="EMBL" id="LN650648">
    <property type="protein sequence ID" value="CEI71640.1"/>
    <property type="molecule type" value="Genomic_DNA"/>
</dbReference>
<accession>A0A2P2BMJ6</accession>
<protein>
    <recommendedName>
        <fullName evidence="2">DUF3899 domain-containing protein</fullName>
    </recommendedName>
</protein>
<proteinExistence type="predicted"/>
<feature type="transmembrane region" description="Helical" evidence="1">
    <location>
        <begin position="100"/>
        <end position="119"/>
    </location>
</feature>
<organism evidence="3 4">
    <name type="scientific">Romboutsia hominis</name>
    <dbReference type="NCBI Taxonomy" id="1507512"/>
    <lineage>
        <taxon>Bacteria</taxon>
        <taxon>Bacillati</taxon>
        <taxon>Bacillota</taxon>
        <taxon>Clostridia</taxon>
        <taxon>Peptostreptococcales</taxon>
        <taxon>Peptostreptococcaceae</taxon>
        <taxon>Romboutsia</taxon>
    </lineage>
</organism>
<keyword evidence="1" id="KW-0472">Membrane</keyword>
<dbReference type="KEGG" id="rhom:FRIFI_0086"/>
<sequence length="120" mass="13866">MKNTFQLLAINAIISLLYSIINKFSAYSFLNCAFIVGMIYFLFGLLCFVWEKGFFNITLFSFNKLSQEFQRRKGVLTEDINMTIEDYVNRENSFYLTNSLLISGLLISTITIGISFMFIS</sequence>
<dbReference type="Proteomes" id="UP000245695">
    <property type="component" value="Chromosome 1"/>
</dbReference>
<feature type="domain" description="DUF3899" evidence="2">
    <location>
        <begin position="31"/>
        <end position="115"/>
    </location>
</feature>
<gene>
    <name evidence="3" type="ORF">FRIFI_0086</name>
</gene>
<keyword evidence="1" id="KW-1133">Transmembrane helix</keyword>
<dbReference type="Pfam" id="PF13038">
    <property type="entry name" value="DUF3899"/>
    <property type="match status" value="1"/>
</dbReference>